<name>A0AAV7FFF6_ARIFI</name>
<proteinExistence type="inferred from homology"/>
<evidence type="ECO:0000313" key="12">
    <source>
        <dbReference type="EMBL" id="KAG9459764.1"/>
    </source>
</evidence>
<accession>A0AAV7FFF6</accession>
<evidence type="ECO:0000259" key="11">
    <source>
        <dbReference type="SMART" id="SM00856"/>
    </source>
</evidence>
<feature type="chain" id="PRO_5043095513" description="Pectinesterase" evidence="10">
    <location>
        <begin position="30"/>
        <end position="539"/>
    </location>
</feature>
<dbReference type="PROSITE" id="PS00800">
    <property type="entry name" value="PECTINESTERASE_1"/>
    <property type="match status" value="1"/>
</dbReference>
<dbReference type="PROSITE" id="PS00503">
    <property type="entry name" value="PECTINESTERASE_2"/>
    <property type="match status" value="1"/>
</dbReference>
<keyword evidence="6 10" id="KW-0134">Cell wall</keyword>
<evidence type="ECO:0000256" key="7">
    <source>
        <dbReference type="ARBA" id="ARBA00022801"/>
    </source>
</evidence>
<evidence type="ECO:0000256" key="9">
    <source>
        <dbReference type="PROSITE-ProRule" id="PRU10040"/>
    </source>
</evidence>
<dbReference type="AlphaFoldDB" id="A0AAV7FFF6"/>
<evidence type="ECO:0000256" key="6">
    <source>
        <dbReference type="ARBA" id="ARBA00022512"/>
    </source>
</evidence>
<evidence type="ECO:0000256" key="10">
    <source>
        <dbReference type="RuleBase" id="RU000589"/>
    </source>
</evidence>
<dbReference type="GO" id="GO:0045490">
    <property type="term" value="P:pectin catabolic process"/>
    <property type="evidence" value="ECO:0007669"/>
    <property type="project" value="UniProtKB-UniRule"/>
</dbReference>
<evidence type="ECO:0000256" key="4">
    <source>
        <dbReference type="ARBA" id="ARBA00007786"/>
    </source>
</evidence>
<keyword evidence="7 10" id="KW-0378">Hydrolase</keyword>
<keyword evidence="8 10" id="KW-0063">Aspartyl esterase</keyword>
<dbReference type="Proteomes" id="UP000825729">
    <property type="component" value="Unassembled WGS sequence"/>
</dbReference>
<dbReference type="EMBL" id="JAINDJ010000002">
    <property type="protein sequence ID" value="KAG9459764.1"/>
    <property type="molecule type" value="Genomic_DNA"/>
</dbReference>
<evidence type="ECO:0000256" key="3">
    <source>
        <dbReference type="ARBA" id="ARBA00006027"/>
    </source>
</evidence>
<keyword evidence="10" id="KW-0961">Cell wall biogenesis/degradation</keyword>
<keyword evidence="13" id="KW-1185">Reference proteome</keyword>
<evidence type="ECO:0000256" key="2">
    <source>
        <dbReference type="ARBA" id="ARBA00005184"/>
    </source>
</evidence>
<evidence type="ECO:0000256" key="1">
    <source>
        <dbReference type="ARBA" id="ARBA00004191"/>
    </source>
</evidence>
<dbReference type="InterPro" id="IPR033131">
    <property type="entry name" value="Pectinesterase_Asp_AS"/>
</dbReference>
<protein>
    <recommendedName>
        <fullName evidence="5 10">Pectinesterase</fullName>
        <ecNumber evidence="5 10">3.1.1.11</ecNumber>
    </recommendedName>
</protein>
<dbReference type="Pfam" id="PF01095">
    <property type="entry name" value="Pectinesterase"/>
    <property type="match status" value="1"/>
</dbReference>
<dbReference type="GO" id="GO:0030599">
    <property type="term" value="F:pectinesterase activity"/>
    <property type="evidence" value="ECO:0007669"/>
    <property type="project" value="UniProtKB-UniRule"/>
</dbReference>
<evidence type="ECO:0000256" key="8">
    <source>
        <dbReference type="ARBA" id="ARBA00023085"/>
    </source>
</evidence>
<reference evidence="12 13" key="1">
    <citation type="submission" date="2021-07" db="EMBL/GenBank/DDBJ databases">
        <title>The Aristolochia fimbriata genome: insights into angiosperm evolution, floral development and chemical biosynthesis.</title>
        <authorList>
            <person name="Jiao Y."/>
        </authorList>
    </citation>
    <scope>NUCLEOTIDE SEQUENCE [LARGE SCALE GENOMIC DNA]</scope>
    <source>
        <strain evidence="12">IBCAS-2021</strain>
        <tissue evidence="12">Leaf</tissue>
    </source>
</reference>
<gene>
    <name evidence="12" type="ORF">H6P81_004272</name>
</gene>
<dbReference type="Pfam" id="PF04043">
    <property type="entry name" value="PMEI"/>
    <property type="match status" value="1"/>
</dbReference>
<sequence length="539" mass="58276">MAASGKPCSFLAFALISCCLLVFTQGSDGQQVSEPAEGGELLKAASLRRRCGFTRYPDLCMETLLGRLQGHARGHRDDLVSALVEKIRDQTLMHISAIPHDQYGILDTNQANPATVGHCYELMDMSLRRLNQSLAALRRSPRKSKHDIQTWLSAVMTFQEACKDGVENHPGDLSTEIFDKINNLSKLASNALALVNRITWSRPAAENAEEEEQQFPTWVSGKNRKLLQIPGPGVRANAIVAQDGTGNYETISQAISAASGGRFVIYVKSGVYKEKLHIKKDGITLIGDGKYSTVVTGDDNASEGTSMPGTATVAVTGDAFIARDIGFQNTAGPGAGQALALMISSDRSVLYRCSIAGYQDTLYAVALRQFYRECDIHGTVDFIFGNAAAVFQGCNLLLRKPRSGGYNVILANGRSDPGQSTGFSVHKSMIVSGAGSGSVESYLGRPWKEYSRSVVMQSKIDGAIRSRGWIEWDDNFALKTLYFAEYLNEGPGAGTSGRVRWPGYHVMGPKDALQFTVASFIKGGSWLPSTGIAFDAGLN</sequence>
<dbReference type="SMART" id="SM00856">
    <property type="entry name" value="PMEI"/>
    <property type="match status" value="1"/>
</dbReference>
<comment type="similarity">
    <text evidence="3">In the N-terminal section; belongs to the PMEI family.</text>
</comment>
<dbReference type="FunFam" id="2.160.20.10:FF:000029">
    <property type="entry name" value="Pectinesterase 4"/>
    <property type="match status" value="1"/>
</dbReference>
<comment type="function">
    <text evidence="10">Acts in the modification of cell walls via demethylesterification of cell wall pectin.</text>
</comment>
<dbReference type="Gene3D" id="1.20.140.40">
    <property type="entry name" value="Invertase/pectin methylesterase inhibitor family protein"/>
    <property type="match status" value="1"/>
</dbReference>
<feature type="signal peptide" evidence="10">
    <location>
        <begin position="1"/>
        <end position="29"/>
    </location>
</feature>
<keyword evidence="10" id="KW-0964">Secreted</keyword>
<feature type="domain" description="Pectinesterase inhibitor" evidence="11">
    <location>
        <begin position="43"/>
        <end position="194"/>
    </location>
</feature>
<dbReference type="NCBIfam" id="TIGR01614">
    <property type="entry name" value="PME_inhib"/>
    <property type="match status" value="1"/>
</dbReference>
<dbReference type="InterPro" id="IPR035513">
    <property type="entry name" value="Invertase/methylesterase_inhib"/>
</dbReference>
<dbReference type="EC" id="3.1.1.11" evidence="5 10"/>
<organism evidence="12 13">
    <name type="scientific">Aristolochia fimbriata</name>
    <name type="common">White veined hardy Dutchman's pipe vine</name>
    <dbReference type="NCBI Taxonomy" id="158543"/>
    <lineage>
        <taxon>Eukaryota</taxon>
        <taxon>Viridiplantae</taxon>
        <taxon>Streptophyta</taxon>
        <taxon>Embryophyta</taxon>
        <taxon>Tracheophyta</taxon>
        <taxon>Spermatophyta</taxon>
        <taxon>Magnoliopsida</taxon>
        <taxon>Magnoliidae</taxon>
        <taxon>Piperales</taxon>
        <taxon>Aristolochiaceae</taxon>
        <taxon>Aristolochia</taxon>
    </lineage>
</organism>
<dbReference type="InterPro" id="IPR011050">
    <property type="entry name" value="Pectin_lyase_fold/virulence"/>
</dbReference>
<dbReference type="InterPro" id="IPR000070">
    <property type="entry name" value="Pectinesterase_cat"/>
</dbReference>
<dbReference type="GO" id="GO:0042545">
    <property type="term" value="P:cell wall modification"/>
    <property type="evidence" value="ECO:0007669"/>
    <property type="project" value="UniProtKB-UniRule"/>
</dbReference>
<dbReference type="InterPro" id="IPR006501">
    <property type="entry name" value="Pectinesterase_inhib_dom"/>
</dbReference>
<comment type="pathway">
    <text evidence="2 10">Glycan metabolism; pectin degradation; 2-dehydro-3-deoxy-D-gluconate from pectin: step 1/5.</text>
</comment>
<dbReference type="SUPFAM" id="SSF101148">
    <property type="entry name" value="Plant invertase/pectin methylesterase inhibitor"/>
    <property type="match status" value="1"/>
</dbReference>
<evidence type="ECO:0000256" key="5">
    <source>
        <dbReference type="ARBA" id="ARBA00013229"/>
    </source>
</evidence>
<dbReference type="PROSITE" id="PS51257">
    <property type="entry name" value="PROKAR_LIPOPROTEIN"/>
    <property type="match status" value="1"/>
</dbReference>
<dbReference type="PANTHER" id="PTHR31707">
    <property type="entry name" value="PECTINESTERASE"/>
    <property type="match status" value="1"/>
</dbReference>
<keyword evidence="10" id="KW-0732">Signal</keyword>
<dbReference type="InterPro" id="IPR018040">
    <property type="entry name" value="Pectinesterase_Tyr_AS"/>
</dbReference>
<dbReference type="SUPFAM" id="SSF51126">
    <property type="entry name" value="Pectin lyase-like"/>
    <property type="match status" value="1"/>
</dbReference>
<comment type="similarity">
    <text evidence="4">In the C-terminal section; belongs to the pectinesterase family.</text>
</comment>
<dbReference type="Gene3D" id="2.160.20.10">
    <property type="entry name" value="Single-stranded right-handed beta-helix, Pectin lyase-like"/>
    <property type="match status" value="1"/>
</dbReference>
<dbReference type="InterPro" id="IPR012334">
    <property type="entry name" value="Pectin_lyas_fold"/>
</dbReference>
<feature type="active site" evidence="9">
    <location>
        <position position="381"/>
    </location>
</feature>
<evidence type="ECO:0000313" key="13">
    <source>
        <dbReference type="Proteomes" id="UP000825729"/>
    </source>
</evidence>
<comment type="subcellular location">
    <subcellularLocation>
        <location evidence="1 10">Secreted</location>
        <location evidence="1 10">Cell wall</location>
    </subcellularLocation>
</comment>
<comment type="catalytic activity">
    <reaction evidence="10">
        <text>[(1-&gt;4)-alpha-D-galacturonosyl methyl ester](n) + n H2O = [(1-&gt;4)-alpha-D-galacturonosyl](n) + n methanol + n H(+)</text>
        <dbReference type="Rhea" id="RHEA:22380"/>
        <dbReference type="Rhea" id="RHEA-COMP:14570"/>
        <dbReference type="Rhea" id="RHEA-COMP:14573"/>
        <dbReference type="ChEBI" id="CHEBI:15377"/>
        <dbReference type="ChEBI" id="CHEBI:15378"/>
        <dbReference type="ChEBI" id="CHEBI:17790"/>
        <dbReference type="ChEBI" id="CHEBI:140522"/>
        <dbReference type="ChEBI" id="CHEBI:140523"/>
        <dbReference type="EC" id="3.1.1.11"/>
    </reaction>
</comment>
<dbReference type="GO" id="GO:0004857">
    <property type="term" value="F:enzyme inhibitor activity"/>
    <property type="evidence" value="ECO:0007669"/>
    <property type="project" value="InterPro"/>
</dbReference>
<dbReference type="CDD" id="cd15798">
    <property type="entry name" value="PMEI-like_3"/>
    <property type="match status" value="1"/>
</dbReference>
<comment type="caution">
    <text evidence="12">The sequence shown here is derived from an EMBL/GenBank/DDBJ whole genome shotgun (WGS) entry which is preliminary data.</text>
</comment>